<dbReference type="GO" id="GO:0046872">
    <property type="term" value="F:metal ion binding"/>
    <property type="evidence" value="ECO:0007669"/>
    <property type="project" value="UniProtKB-KW"/>
</dbReference>
<keyword evidence="7" id="KW-0547">Nucleotide-binding</keyword>
<dbReference type="UniPathway" id="UPA00223">
    <property type="reaction ID" value="UER00717"/>
</dbReference>
<evidence type="ECO:0000256" key="2">
    <source>
        <dbReference type="ARBA" id="ARBA00004751"/>
    </source>
</evidence>
<sequence length="620" mass="68329">MQPQKPDYLLFDRNTQAIFYGYQVRAIQRMLDFDYICQRETPSVAAIVAPTRNNGLHKCFFGNKEILIPIYRHFEEAVTKHPQADVVINFSSYRSAYPTTMQALETDSIRTIAIIAEGIPERYAREMAAIAKEKGKWIIGPATVGAIVAGAFKIGNAAGTLENIIRCKLYRPGTVGFVSVSGGLFNELNNIISQATDGVYEGVAIGGDLYPGSTFIDHCLRYEANPDIKMIVLLGELGGTDEYMVVEAIKRGEISKPVVAWCIGTCTKLFPGEVQFGHAGARARTELETADAKNKALKDAGAIVPKSFDELRRVIRETFNELKKKGLIPEISEPEPPPVPEDFTNALAKGTVRRPTNFICTVSDERGEDVLYGGVPLTEVIEKNYSLGEVIGLLWLKCKLPKWASNFIEMCLKIVADHGPCVSGAHNAIVTARAGKDLISSLVSGLLTIGPRFGGAIDGAAYYFRKFYNENKTSRQMVDEMKAAGILIPGIGHRIKSVRNPDKRVELLKNYAKTQFPQTRYLNFALEVEKITTAKRGNLILNVDGCIGVLFVDMLNSCGFSSEEIDEIIEAGTLNAIFVLGRSMGIIAHVLDQKRLKSGLYRHPWDDVLFRVEPPKVIGG</sequence>
<dbReference type="InterPro" id="IPR036969">
    <property type="entry name" value="Citrate_synthase_sf"/>
</dbReference>
<dbReference type="Gene3D" id="3.40.50.720">
    <property type="entry name" value="NAD(P)-binding Rossmann-like Domain"/>
    <property type="match status" value="1"/>
</dbReference>
<dbReference type="GO" id="GO:0006085">
    <property type="term" value="P:acetyl-CoA biosynthetic process"/>
    <property type="evidence" value="ECO:0007669"/>
    <property type="project" value="TreeGrafter"/>
</dbReference>
<dbReference type="InterPro" id="IPR002020">
    <property type="entry name" value="Citrate_synthase"/>
</dbReference>
<keyword evidence="8" id="KW-0067">ATP-binding</keyword>
<evidence type="ECO:0000256" key="4">
    <source>
        <dbReference type="ARBA" id="ARBA00022516"/>
    </source>
</evidence>
<feature type="domain" description="ATP-citrate synthase/succinyl-CoA ligase C-terminal" evidence="11">
    <location>
        <begin position="179"/>
        <end position="303"/>
    </location>
</feature>
<dbReference type="SUPFAM" id="SSF48256">
    <property type="entry name" value="Citrate synthase"/>
    <property type="match status" value="1"/>
</dbReference>
<dbReference type="InterPro" id="IPR005811">
    <property type="entry name" value="SUCC_ACL_C"/>
</dbReference>
<proteinExistence type="predicted"/>
<evidence type="ECO:0000259" key="11">
    <source>
        <dbReference type="Pfam" id="PF00549"/>
    </source>
</evidence>
<keyword evidence="5" id="KW-0808">Transferase</keyword>
<evidence type="ECO:0000256" key="3">
    <source>
        <dbReference type="ARBA" id="ARBA00022490"/>
    </source>
</evidence>
<comment type="subcellular location">
    <subcellularLocation>
        <location evidence="1">Cytoplasm</location>
    </subcellularLocation>
</comment>
<organism evidence="12 13">
    <name type="scientific">Desulfofervidus auxilii</name>
    <dbReference type="NCBI Taxonomy" id="1621989"/>
    <lineage>
        <taxon>Bacteria</taxon>
        <taxon>Pseudomonadati</taxon>
        <taxon>Thermodesulfobacteriota</taxon>
        <taxon>Candidatus Desulfofervidia</taxon>
        <taxon>Candidatus Desulfofervidales</taxon>
        <taxon>Candidatus Desulfofervidaceae</taxon>
        <taxon>Candidatus Desulfofervidus</taxon>
    </lineage>
</organism>
<dbReference type="AlphaFoldDB" id="A0A7U4QKK6"/>
<dbReference type="InterPro" id="IPR016142">
    <property type="entry name" value="Citrate_synth-like_lrg_a-sub"/>
</dbReference>
<dbReference type="InterPro" id="IPR036291">
    <property type="entry name" value="NAD(P)-bd_dom_sf"/>
</dbReference>
<dbReference type="GO" id="GO:0005829">
    <property type="term" value="C:cytosol"/>
    <property type="evidence" value="ECO:0007669"/>
    <property type="project" value="TreeGrafter"/>
</dbReference>
<dbReference type="KEGG" id="daw:HS1_001266"/>
<dbReference type="GO" id="GO:0006633">
    <property type="term" value="P:fatty acid biosynthetic process"/>
    <property type="evidence" value="ECO:0007669"/>
    <property type="project" value="TreeGrafter"/>
</dbReference>
<dbReference type="GO" id="GO:0006099">
    <property type="term" value="P:tricarboxylic acid cycle"/>
    <property type="evidence" value="ECO:0007669"/>
    <property type="project" value="UniProtKB-UniPathway"/>
</dbReference>
<dbReference type="Gene3D" id="3.40.50.261">
    <property type="entry name" value="Succinyl-CoA synthetase domains"/>
    <property type="match status" value="1"/>
</dbReference>
<evidence type="ECO:0000256" key="7">
    <source>
        <dbReference type="ARBA" id="ARBA00022741"/>
    </source>
</evidence>
<dbReference type="FunFam" id="3.40.50.261:FF:000003">
    <property type="entry name" value="ATP-citrate synthase subunit"/>
    <property type="match status" value="1"/>
</dbReference>
<name>A0A7U4QKK6_DESA2</name>
<dbReference type="SUPFAM" id="SSF51735">
    <property type="entry name" value="NAD(P)-binding Rossmann-fold domains"/>
    <property type="match status" value="1"/>
</dbReference>
<keyword evidence="9" id="KW-0460">Magnesium</keyword>
<gene>
    <name evidence="12" type="ORF">HS1_001266</name>
</gene>
<dbReference type="Proteomes" id="UP000070560">
    <property type="component" value="Chromosome"/>
</dbReference>
<dbReference type="InterPro" id="IPR016143">
    <property type="entry name" value="Citrate_synth-like_sm_a-sub"/>
</dbReference>
<dbReference type="Pfam" id="PF00549">
    <property type="entry name" value="Ligase_CoA"/>
    <property type="match status" value="1"/>
</dbReference>
<evidence type="ECO:0000256" key="10">
    <source>
        <dbReference type="ARBA" id="ARBA00023098"/>
    </source>
</evidence>
<keyword evidence="6" id="KW-0479">Metal-binding</keyword>
<keyword evidence="13" id="KW-1185">Reference proteome</keyword>
<dbReference type="Pfam" id="PF00285">
    <property type="entry name" value="Citrate_synt"/>
    <property type="match status" value="1"/>
</dbReference>
<evidence type="ECO:0000313" key="13">
    <source>
        <dbReference type="Proteomes" id="UP000070560"/>
    </source>
</evidence>
<evidence type="ECO:0000313" key="12">
    <source>
        <dbReference type="EMBL" id="AMM41070.1"/>
    </source>
</evidence>
<dbReference type="EMBL" id="CP013015">
    <property type="protein sequence ID" value="AMM41070.1"/>
    <property type="molecule type" value="Genomic_DNA"/>
</dbReference>
<dbReference type="OrthoDB" id="9807196at2"/>
<dbReference type="InterPro" id="IPR016102">
    <property type="entry name" value="Succinyl-CoA_synth-like"/>
</dbReference>
<comment type="pathway">
    <text evidence="2">Carbohydrate metabolism; tricarboxylic acid cycle; isocitrate from oxaloacetate: step 1/2.</text>
</comment>
<dbReference type="CDD" id="cd06100">
    <property type="entry name" value="CCL_ACL-C"/>
    <property type="match status" value="1"/>
</dbReference>
<dbReference type="Gene3D" id="1.10.580.10">
    <property type="entry name" value="Citrate Synthase, domain 1"/>
    <property type="match status" value="1"/>
</dbReference>
<evidence type="ECO:0000256" key="5">
    <source>
        <dbReference type="ARBA" id="ARBA00022679"/>
    </source>
</evidence>
<protein>
    <submittedName>
        <fullName evidence="12">ATP-citrate synthase, alpha subunit</fullName>
    </submittedName>
</protein>
<keyword evidence="3" id="KW-0963">Cytoplasm</keyword>
<keyword evidence="10" id="KW-0443">Lipid metabolism</keyword>
<dbReference type="Gene3D" id="1.10.230.10">
    <property type="entry name" value="Cytochrome P450-Terp, domain 2"/>
    <property type="match status" value="1"/>
</dbReference>
<evidence type="ECO:0000256" key="1">
    <source>
        <dbReference type="ARBA" id="ARBA00004496"/>
    </source>
</evidence>
<accession>A0A7U4QKK6</accession>
<keyword evidence="4" id="KW-0444">Lipid biosynthesis</keyword>
<evidence type="ECO:0000256" key="6">
    <source>
        <dbReference type="ARBA" id="ARBA00022723"/>
    </source>
</evidence>
<dbReference type="PANTHER" id="PTHR23118">
    <property type="entry name" value="ATP-CITRATE SYNTHASE"/>
    <property type="match status" value="1"/>
</dbReference>
<dbReference type="PANTHER" id="PTHR23118:SF42">
    <property type="entry name" value="ATP-CITRATE SYNTHASE"/>
    <property type="match status" value="1"/>
</dbReference>
<reference evidence="12 13" key="1">
    <citation type="submission" date="2015-10" db="EMBL/GenBank/DDBJ databases">
        <title>Candidatus Desulfofervidus auxilii, a hydrogenotrophic sulfate-reducing bacterium involved in the thermophilic anaerobic oxidation of methane.</title>
        <authorList>
            <person name="Krukenberg V."/>
            <person name="Richter M."/>
            <person name="Wegener G."/>
        </authorList>
    </citation>
    <scope>NUCLEOTIDE SEQUENCE [LARGE SCALE GENOMIC DNA]</scope>
    <source>
        <strain evidence="12 13">HS1</strain>
    </source>
</reference>
<evidence type="ECO:0000256" key="9">
    <source>
        <dbReference type="ARBA" id="ARBA00022842"/>
    </source>
</evidence>
<dbReference type="GO" id="GO:0005524">
    <property type="term" value="F:ATP binding"/>
    <property type="evidence" value="ECO:0007669"/>
    <property type="project" value="UniProtKB-KW"/>
</dbReference>
<dbReference type="GO" id="GO:0003878">
    <property type="term" value="F:ATP citrate synthase activity"/>
    <property type="evidence" value="ECO:0007669"/>
    <property type="project" value="TreeGrafter"/>
</dbReference>
<evidence type="ECO:0000256" key="8">
    <source>
        <dbReference type="ARBA" id="ARBA00022840"/>
    </source>
</evidence>